<dbReference type="AlphaFoldDB" id="A0A811NGN9"/>
<dbReference type="Proteomes" id="UP000604825">
    <property type="component" value="Unassembled WGS sequence"/>
</dbReference>
<dbReference type="EMBL" id="CAJGYO010000003">
    <property type="protein sequence ID" value="CAD6221527.1"/>
    <property type="molecule type" value="Genomic_DNA"/>
</dbReference>
<sequence length="139" mass="14652">MSSATAALEPKGVASVGKVKAAAAATTSTTVGHGGNIKAALPNPFGRGNNPAEAAPIPIGRGHGYGDGDGDGGEGDWPRPRPIFRPRSWMLECGTDELFQRPLAALQEVSEEAIMVNSNAGNCFQELLKINLYWQMNFL</sequence>
<evidence type="ECO:0000313" key="3">
    <source>
        <dbReference type="Proteomes" id="UP000604825"/>
    </source>
</evidence>
<accession>A0A811NGN9</accession>
<feature type="region of interest" description="Disordered" evidence="1">
    <location>
        <begin position="26"/>
        <end position="82"/>
    </location>
</feature>
<organism evidence="2 3">
    <name type="scientific">Miscanthus lutarioriparius</name>
    <dbReference type="NCBI Taxonomy" id="422564"/>
    <lineage>
        <taxon>Eukaryota</taxon>
        <taxon>Viridiplantae</taxon>
        <taxon>Streptophyta</taxon>
        <taxon>Embryophyta</taxon>
        <taxon>Tracheophyta</taxon>
        <taxon>Spermatophyta</taxon>
        <taxon>Magnoliopsida</taxon>
        <taxon>Liliopsida</taxon>
        <taxon>Poales</taxon>
        <taxon>Poaceae</taxon>
        <taxon>PACMAD clade</taxon>
        <taxon>Panicoideae</taxon>
        <taxon>Andropogonodae</taxon>
        <taxon>Andropogoneae</taxon>
        <taxon>Saccharinae</taxon>
        <taxon>Miscanthus</taxon>
    </lineage>
</organism>
<keyword evidence="3" id="KW-1185">Reference proteome</keyword>
<name>A0A811NGN9_9POAL</name>
<proteinExistence type="predicted"/>
<reference evidence="2" key="1">
    <citation type="submission" date="2020-10" db="EMBL/GenBank/DDBJ databases">
        <authorList>
            <person name="Han B."/>
            <person name="Lu T."/>
            <person name="Zhao Q."/>
            <person name="Huang X."/>
            <person name="Zhao Y."/>
        </authorList>
    </citation>
    <scope>NUCLEOTIDE SEQUENCE</scope>
</reference>
<gene>
    <name evidence="2" type="ORF">NCGR_LOCUS14793</name>
</gene>
<protein>
    <submittedName>
        <fullName evidence="2">Uncharacterized protein</fullName>
    </submittedName>
</protein>
<evidence type="ECO:0000313" key="2">
    <source>
        <dbReference type="EMBL" id="CAD6221527.1"/>
    </source>
</evidence>
<evidence type="ECO:0000256" key="1">
    <source>
        <dbReference type="SAM" id="MobiDB-lite"/>
    </source>
</evidence>
<comment type="caution">
    <text evidence="2">The sequence shown here is derived from an EMBL/GenBank/DDBJ whole genome shotgun (WGS) entry which is preliminary data.</text>
</comment>